<dbReference type="PANTHER" id="PTHR47169">
    <property type="entry name" value="OS01G0541250 PROTEIN"/>
    <property type="match status" value="1"/>
</dbReference>
<comment type="caution">
    <text evidence="1">The sequence shown here is derived from an EMBL/GenBank/DDBJ whole genome shotgun (WGS) entry which is preliminary data.</text>
</comment>
<sequence length="98" mass="10881">MLLSVVSRPRYGPDGELFDGKLGIWAFTSKLLPYSLVNEGRPSLETKEVSVTKTAYREKLISDVLPSLCARLPTHDRVVIPSDSEFAAAVERSDMQVE</sequence>
<dbReference type="EMBL" id="QXFU01000487">
    <property type="protein sequence ID" value="KAE9032343.1"/>
    <property type="molecule type" value="Genomic_DNA"/>
</dbReference>
<name>A0A6A3MLP9_9STRA</name>
<proteinExistence type="predicted"/>
<dbReference type="Proteomes" id="UP000435112">
    <property type="component" value="Unassembled WGS sequence"/>
</dbReference>
<accession>A0A6A3MLP9</accession>
<dbReference type="AlphaFoldDB" id="A0A6A3MLP9"/>
<evidence type="ECO:0000313" key="2">
    <source>
        <dbReference type="Proteomes" id="UP000435112"/>
    </source>
</evidence>
<organism evidence="1 2">
    <name type="scientific">Phytophthora rubi</name>
    <dbReference type="NCBI Taxonomy" id="129364"/>
    <lineage>
        <taxon>Eukaryota</taxon>
        <taxon>Sar</taxon>
        <taxon>Stramenopiles</taxon>
        <taxon>Oomycota</taxon>
        <taxon>Peronosporomycetes</taxon>
        <taxon>Peronosporales</taxon>
        <taxon>Peronosporaceae</taxon>
        <taxon>Phytophthora</taxon>
    </lineage>
</organism>
<protein>
    <submittedName>
        <fullName evidence="1">Uncharacterized protein</fullName>
    </submittedName>
</protein>
<gene>
    <name evidence="1" type="ORF">PR002_g9225</name>
</gene>
<reference evidence="1 2" key="1">
    <citation type="submission" date="2018-09" db="EMBL/GenBank/DDBJ databases">
        <title>Genomic investigation of the strawberry pathogen Phytophthora fragariae indicates pathogenicity is determined by transcriptional variation in three key races.</title>
        <authorList>
            <person name="Adams T.M."/>
            <person name="Armitage A.D."/>
            <person name="Sobczyk M.K."/>
            <person name="Bates H.J."/>
            <person name="Dunwell J.M."/>
            <person name="Nellist C.F."/>
            <person name="Harrison R.J."/>
        </authorList>
    </citation>
    <scope>NUCLEOTIDE SEQUENCE [LARGE SCALE GENOMIC DNA]</scope>
    <source>
        <strain evidence="1 2">SCRP324</strain>
    </source>
</reference>
<evidence type="ECO:0000313" key="1">
    <source>
        <dbReference type="EMBL" id="KAE9032343.1"/>
    </source>
</evidence>